<dbReference type="GeneID" id="89921612"/>
<dbReference type="InterPro" id="IPR013149">
    <property type="entry name" value="ADH-like_C"/>
</dbReference>
<dbReference type="PANTHER" id="PTHR43677:SF4">
    <property type="entry name" value="QUINONE OXIDOREDUCTASE-LIKE PROTEIN 2"/>
    <property type="match status" value="1"/>
</dbReference>
<reference evidence="3 4" key="1">
    <citation type="submission" date="2023-08" db="EMBL/GenBank/DDBJ databases">
        <title>Black Yeasts Isolated from many extreme environments.</title>
        <authorList>
            <person name="Coleine C."/>
            <person name="Stajich J.E."/>
            <person name="Selbmann L."/>
        </authorList>
    </citation>
    <scope>NUCLEOTIDE SEQUENCE [LARGE SCALE GENOMIC DNA]</scope>
    <source>
        <strain evidence="3 4">CCFEE 5935</strain>
    </source>
</reference>
<evidence type="ECO:0000313" key="3">
    <source>
        <dbReference type="EMBL" id="KAK5175124.1"/>
    </source>
</evidence>
<gene>
    <name evidence="3" type="ORF">LTR77_000261</name>
</gene>
<dbReference type="InterPro" id="IPR036291">
    <property type="entry name" value="NAD(P)-bd_dom_sf"/>
</dbReference>
<name>A0AAV9PMI3_9PEZI</name>
<protein>
    <recommendedName>
        <fullName evidence="2">Enoyl reductase (ER) domain-containing protein</fullName>
    </recommendedName>
</protein>
<dbReference type="RefSeq" id="XP_064663762.1">
    <property type="nucleotide sequence ID" value="XM_064797528.1"/>
</dbReference>
<comment type="caution">
    <text evidence="3">The sequence shown here is derived from an EMBL/GenBank/DDBJ whole genome shotgun (WGS) entry which is preliminary data.</text>
</comment>
<dbReference type="SUPFAM" id="SSF51735">
    <property type="entry name" value="NAD(P)-binding Rossmann-fold domains"/>
    <property type="match status" value="1"/>
</dbReference>
<feature type="region of interest" description="Disordered" evidence="1">
    <location>
        <begin position="1"/>
        <end position="26"/>
    </location>
</feature>
<dbReference type="InterPro" id="IPR013154">
    <property type="entry name" value="ADH-like_N"/>
</dbReference>
<evidence type="ECO:0000313" key="4">
    <source>
        <dbReference type="Proteomes" id="UP001337655"/>
    </source>
</evidence>
<dbReference type="CDD" id="cd08241">
    <property type="entry name" value="QOR1"/>
    <property type="match status" value="1"/>
</dbReference>
<dbReference type="InterPro" id="IPR020843">
    <property type="entry name" value="ER"/>
</dbReference>
<dbReference type="Pfam" id="PF00107">
    <property type="entry name" value="ADH_zinc_N"/>
    <property type="match status" value="1"/>
</dbReference>
<dbReference type="InterPro" id="IPR011032">
    <property type="entry name" value="GroES-like_sf"/>
</dbReference>
<dbReference type="SMART" id="SM00829">
    <property type="entry name" value="PKS_ER"/>
    <property type="match status" value="1"/>
</dbReference>
<dbReference type="EMBL" id="JAVRRT010000001">
    <property type="protein sequence ID" value="KAK5175124.1"/>
    <property type="molecule type" value="Genomic_DNA"/>
</dbReference>
<dbReference type="Gene3D" id="3.40.50.720">
    <property type="entry name" value="NAD(P)-binding Rossmann-like Domain"/>
    <property type="match status" value="1"/>
</dbReference>
<sequence length="369" mass="39935">MRSRGTLPLSSHTLGYQNTTTSKKNKEIDGEPKIKAIQLQKLVKGPNELTVSDLPDLQPSPDKYLIKVHAAATNFFDVLQIQGKHQQKPPFPWIAGNECAGEVAAQPTASKTTPKFKIGDKVFGAALGTFATQIHVEEVGLRPMPEGWSYAEASGLFYTAPTAYAALILRARAKKGDYVLVHGAVGAVGLAAIQISKALGMMVIATVNSDDKGRVAKRFGADYVLDSTKDWEKEAKACTPNERGVDVVLDPLGMIQRSLKCTRWDGRLVVIGFAAGEIEKIPTNRYLLKNVAVAGLFWGEYANNDPDSVVAVWDALLGLIAKGGVKPMMYTEKKFMGLDQMPAALNLLASGEAWGKIVVEIPQGKESRL</sequence>
<keyword evidence="4" id="KW-1185">Reference proteome</keyword>
<dbReference type="Pfam" id="PF08240">
    <property type="entry name" value="ADH_N"/>
    <property type="match status" value="1"/>
</dbReference>
<organism evidence="3 4">
    <name type="scientific">Saxophila tyrrhenica</name>
    <dbReference type="NCBI Taxonomy" id="1690608"/>
    <lineage>
        <taxon>Eukaryota</taxon>
        <taxon>Fungi</taxon>
        <taxon>Dikarya</taxon>
        <taxon>Ascomycota</taxon>
        <taxon>Pezizomycotina</taxon>
        <taxon>Dothideomycetes</taxon>
        <taxon>Dothideomycetidae</taxon>
        <taxon>Mycosphaerellales</taxon>
        <taxon>Extremaceae</taxon>
        <taxon>Saxophila</taxon>
    </lineage>
</organism>
<dbReference type="InterPro" id="IPR051397">
    <property type="entry name" value="Zn-ADH-like_protein"/>
</dbReference>
<dbReference type="GO" id="GO:0016491">
    <property type="term" value="F:oxidoreductase activity"/>
    <property type="evidence" value="ECO:0007669"/>
    <property type="project" value="InterPro"/>
</dbReference>
<accession>A0AAV9PMI3</accession>
<feature type="domain" description="Enoyl reductase (ER)" evidence="2">
    <location>
        <begin position="45"/>
        <end position="359"/>
    </location>
</feature>
<dbReference type="GO" id="GO:0005739">
    <property type="term" value="C:mitochondrion"/>
    <property type="evidence" value="ECO:0007669"/>
    <property type="project" value="TreeGrafter"/>
</dbReference>
<feature type="compositionally biased region" description="Polar residues" evidence="1">
    <location>
        <begin position="8"/>
        <end position="22"/>
    </location>
</feature>
<dbReference type="AlphaFoldDB" id="A0AAV9PMI3"/>
<evidence type="ECO:0000256" key="1">
    <source>
        <dbReference type="SAM" id="MobiDB-lite"/>
    </source>
</evidence>
<dbReference type="PANTHER" id="PTHR43677">
    <property type="entry name" value="SHORT-CHAIN DEHYDROGENASE/REDUCTASE"/>
    <property type="match status" value="1"/>
</dbReference>
<dbReference type="Proteomes" id="UP001337655">
    <property type="component" value="Unassembled WGS sequence"/>
</dbReference>
<dbReference type="SUPFAM" id="SSF50129">
    <property type="entry name" value="GroES-like"/>
    <property type="match status" value="1"/>
</dbReference>
<proteinExistence type="predicted"/>
<evidence type="ECO:0000259" key="2">
    <source>
        <dbReference type="SMART" id="SM00829"/>
    </source>
</evidence>
<dbReference type="Gene3D" id="3.90.180.10">
    <property type="entry name" value="Medium-chain alcohol dehydrogenases, catalytic domain"/>
    <property type="match status" value="1"/>
</dbReference>